<dbReference type="AlphaFoldDB" id="A0A075HWD4"/>
<dbReference type="SUPFAM" id="SSF51679">
    <property type="entry name" value="Bacterial luciferase-like"/>
    <property type="match status" value="1"/>
</dbReference>
<evidence type="ECO:0000256" key="1">
    <source>
        <dbReference type="ARBA" id="ARBA00023002"/>
    </source>
</evidence>
<dbReference type="InterPro" id="IPR036661">
    <property type="entry name" value="Luciferase-like_sf"/>
</dbReference>
<dbReference type="Gene3D" id="3.20.20.30">
    <property type="entry name" value="Luciferase-like domain"/>
    <property type="match status" value="1"/>
</dbReference>
<proteinExistence type="predicted"/>
<organism evidence="3">
    <name type="scientific">uncultured marine thaumarchaeote KM3_87_H02</name>
    <dbReference type="NCBI Taxonomy" id="1456331"/>
    <lineage>
        <taxon>Archaea</taxon>
        <taxon>Nitrososphaerota</taxon>
        <taxon>environmental samples</taxon>
    </lineage>
</organism>
<name>A0A075HWD4_9ARCH</name>
<dbReference type="PANTHER" id="PTHR43244">
    <property type="match status" value="1"/>
</dbReference>
<evidence type="ECO:0000259" key="2">
    <source>
        <dbReference type="Pfam" id="PF00296"/>
    </source>
</evidence>
<dbReference type="Pfam" id="PF00296">
    <property type="entry name" value="Bac_luciferase"/>
    <property type="match status" value="1"/>
</dbReference>
<feature type="domain" description="Luciferase-like" evidence="2">
    <location>
        <begin position="2"/>
        <end position="222"/>
    </location>
</feature>
<keyword evidence="1" id="KW-0560">Oxidoreductase</keyword>
<evidence type="ECO:0000313" key="3">
    <source>
        <dbReference type="EMBL" id="AIF19890.1"/>
    </source>
</evidence>
<reference evidence="3" key="1">
    <citation type="journal article" date="2014" name="Genome Biol. Evol.">
        <title>Pangenome evidence for extensive interdomain horizontal transfer affecting lineage core and shell genes in uncultured planktonic thaumarchaeota and euryarchaeota.</title>
        <authorList>
            <person name="Deschamps P."/>
            <person name="Zivanovic Y."/>
            <person name="Moreira D."/>
            <person name="Rodriguez-Valera F."/>
            <person name="Lopez-Garcia P."/>
        </authorList>
    </citation>
    <scope>NUCLEOTIDE SEQUENCE</scope>
</reference>
<dbReference type="CDD" id="cd01097">
    <property type="entry name" value="Tetrahydromethanopterin_reductase"/>
    <property type="match status" value="1"/>
</dbReference>
<accession>A0A075HWD4</accession>
<dbReference type="PANTHER" id="PTHR43244:SF1">
    <property type="entry name" value="5,10-METHYLENETETRAHYDROMETHANOPTERIN REDUCTASE"/>
    <property type="match status" value="1"/>
</dbReference>
<dbReference type="GO" id="GO:0016705">
    <property type="term" value="F:oxidoreductase activity, acting on paired donors, with incorporation or reduction of molecular oxygen"/>
    <property type="evidence" value="ECO:0007669"/>
    <property type="project" value="InterPro"/>
</dbReference>
<dbReference type="InterPro" id="IPR011251">
    <property type="entry name" value="Luciferase-like_dom"/>
</dbReference>
<dbReference type="InterPro" id="IPR050564">
    <property type="entry name" value="F420-G6PD/mer"/>
</dbReference>
<protein>
    <submittedName>
        <fullName evidence="3">Luciferase family protein</fullName>
    </submittedName>
</protein>
<sequence>MGAATVDTISNGRLIIGLGTSSQSIVEEFHGTSFAAPIQRMKEYVEIIKLLLSGKQINYQGEIFSLKNFSLLIDPPRKSIPIYLAAINQKMVNLTWDIADGVIFYLRPKEEIKSTLKKMQNTRKIDSTIQIITCVHQDADKAINRAKKTLAFYVSVGKIYREFLASNGYEKETENIFAEYKKNGLDSNYELVTDSMVNDLCISGTPDDCRKKLNEFRQTGIDLPILQFNPIDDVQKSFELLTSTFSEELN</sequence>
<dbReference type="EMBL" id="KF901150">
    <property type="protein sequence ID" value="AIF19890.1"/>
    <property type="molecule type" value="Genomic_DNA"/>
</dbReference>